<sequence length="369" mass="41751">MKIVHVVEPFASGIAVFVKTLVETMSEDVHIIIHGERAEVTPFIQVKQQFRQSNVRFIRWRSAQRSISFQKDSAAFFELYTILRRLKRKNLVDAVHLHSSKSGFIGRAVCNVLNIKNVIYTPNGAPFLVGTSGLSNFIYKQLEKFGDLLGGRVVCSSESEMDAYKKLGINASFVNNGIETAAFTTRKPANSTKLPGQFRIVTSGRIIDQKHPELFNQIAEYFRDFTQFEFIWIGDGPDKQLLYNKNISITGWLSHETVHDIVVSADLYLSTARFEGLPFAVIEALALKKPVLLTDCVGNRDLVKNGLNGNLYNTSDEAIIKILQYYNNNDMLEIMGNHSASYCDEDFNMHTSYIQYKCYYKSPISGIVQ</sequence>
<dbReference type="RefSeq" id="WP_187256139.1">
    <property type="nucleotide sequence ID" value="NZ_JBHULF010000014.1"/>
</dbReference>
<evidence type="ECO:0000259" key="2">
    <source>
        <dbReference type="Pfam" id="PF13439"/>
    </source>
</evidence>
<proteinExistence type="predicted"/>
<reference evidence="3 4" key="1">
    <citation type="submission" date="2016-07" db="EMBL/GenBank/DDBJ databases">
        <title>Genome analysis of Flavihumibacter stibioxidans YS-17.</title>
        <authorList>
            <person name="Shi K."/>
            <person name="Han Y."/>
            <person name="Wang G."/>
        </authorList>
    </citation>
    <scope>NUCLEOTIDE SEQUENCE [LARGE SCALE GENOMIC DNA]</scope>
    <source>
        <strain evidence="3 4">YS-17</strain>
    </source>
</reference>
<dbReference type="Pfam" id="PF13439">
    <property type="entry name" value="Glyco_transf_4"/>
    <property type="match status" value="1"/>
</dbReference>
<evidence type="ECO:0000259" key="1">
    <source>
        <dbReference type="Pfam" id="PF00534"/>
    </source>
</evidence>
<dbReference type="Pfam" id="PF00534">
    <property type="entry name" value="Glycos_transf_1"/>
    <property type="match status" value="1"/>
</dbReference>
<dbReference type="PANTHER" id="PTHR45947">
    <property type="entry name" value="SULFOQUINOVOSYL TRANSFERASE SQD2"/>
    <property type="match status" value="1"/>
</dbReference>
<dbReference type="InterPro" id="IPR050194">
    <property type="entry name" value="Glycosyltransferase_grp1"/>
</dbReference>
<dbReference type="Proteomes" id="UP000765802">
    <property type="component" value="Unassembled WGS sequence"/>
</dbReference>
<organism evidence="3 4">
    <name type="scientific">Flavihumibacter stibioxidans</name>
    <dbReference type="NCBI Taxonomy" id="1834163"/>
    <lineage>
        <taxon>Bacteria</taxon>
        <taxon>Pseudomonadati</taxon>
        <taxon>Bacteroidota</taxon>
        <taxon>Chitinophagia</taxon>
        <taxon>Chitinophagales</taxon>
        <taxon>Chitinophagaceae</taxon>
        <taxon>Flavihumibacter</taxon>
    </lineage>
</organism>
<dbReference type="SUPFAM" id="SSF53756">
    <property type="entry name" value="UDP-Glycosyltransferase/glycogen phosphorylase"/>
    <property type="match status" value="1"/>
</dbReference>
<dbReference type="InterPro" id="IPR001296">
    <property type="entry name" value="Glyco_trans_1"/>
</dbReference>
<protein>
    <recommendedName>
        <fullName evidence="5">Glycosyltransferase involved in cell wall biosynthesis</fullName>
    </recommendedName>
</protein>
<dbReference type="InterPro" id="IPR028098">
    <property type="entry name" value="Glyco_trans_4-like_N"/>
</dbReference>
<accession>A0ABR7M6Z5</accession>
<feature type="domain" description="Glycosyltransferase subfamily 4-like N-terminal" evidence="2">
    <location>
        <begin position="12"/>
        <end position="181"/>
    </location>
</feature>
<feature type="domain" description="Glycosyl transferase family 1" evidence="1">
    <location>
        <begin position="190"/>
        <end position="337"/>
    </location>
</feature>
<name>A0ABR7M6Z5_9BACT</name>
<dbReference type="PANTHER" id="PTHR45947:SF3">
    <property type="entry name" value="SULFOQUINOVOSYL TRANSFERASE SQD2"/>
    <property type="match status" value="1"/>
</dbReference>
<dbReference type="EMBL" id="MBUA01000012">
    <property type="protein sequence ID" value="MBC6490785.1"/>
    <property type="molecule type" value="Genomic_DNA"/>
</dbReference>
<evidence type="ECO:0000313" key="3">
    <source>
        <dbReference type="EMBL" id="MBC6490785.1"/>
    </source>
</evidence>
<keyword evidence="4" id="KW-1185">Reference proteome</keyword>
<evidence type="ECO:0008006" key="5">
    <source>
        <dbReference type="Google" id="ProtNLM"/>
    </source>
</evidence>
<evidence type="ECO:0000313" key="4">
    <source>
        <dbReference type="Proteomes" id="UP000765802"/>
    </source>
</evidence>
<comment type="caution">
    <text evidence="3">The sequence shown here is derived from an EMBL/GenBank/DDBJ whole genome shotgun (WGS) entry which is preliminary data.</text>
</comment>
<gene>
    <name evidence="3" type="ORF">BC349_07055</name>
</gene>
<dbReference type="Gene3D" id="3.40.50.2000">
    <property type="entry name" value="Glycogen Phosphorylase B"/>
    <property type="match status" value="2"/>
</dbReference>